<feature type="region of interest" description="Disordered" evidence="1">
    <location>
        <begin position="51"/>
        <end position="76"/>
    </location>
</feature>
<feature type="region of interest" description="Disordered" evidence="1">
    <location>
        <begin position="104"/>
        <end position="123"/>
    </location>
</feature>
<evidence type="ECO:0000313" key="3">
    <source>
        <dbReference type="Proteomes" id="UP001066276"/>
    </source>
</evidence>
<gene>
    <name evidence="2" type="ORF">NDU88_009954</name>
</gene>
<dbReference type="EMBL" id="JANPWB010000010">
    <property type="protein sequence ID" value="KAJ1143649.1"/>
    <property type="molecule type" value="Genomic_DNA"/>
</dbReference>
<feature type="compositionally biased region" description="Basic and acidic residues" evidence="1">
    <location>
        <begin position="60"/>
        <end position="73"/>
    </location>
</feature>
<reference evidence="2" key="1">
    <citation type="journal article" date="2022" name="bioRxiv">
        <title>Sequencing and chromosome-scale assembly of the giantPleurodeles waltlgenome.</title>
        <authorList>
            <person name="Brown T."/>
            <person name="Elewa A."/>
            <person name="Iarovenko S."/>
            <person name="Subramanian E."/>
            <person name="Araus A.J."/>
            <person name="Petzold A."/>
            <person name="Susuki M."/>
            <person name="Suzuki K.-i.T."/>
            <person name="Hayashi T."/>
            <person name="Toyoda A."/>
            <person name="Oliveira C."/>
            <person name="Osipova E."/>
            <person name="Leigh N.D."/>
            <person name="Simon A."/>
            <person name="Yun M.H."/>
        </authorList>
    </citation>
    <scope>NUCLEOTIDE SEQUENCE</scope>
    <source>
        <strain evidence="2">20211129_DDA</strain>
        <tissue evidence="2">Liver</tissue>
    </source>
</reference>
<dbReference type="Proteomes" id="UP001066276">
    <property type="component" value="Chromosome 6"/>
</dbReference>
<protein>
    <submittedName>
        <fullName evidence="2">Uncharacterized protein</fullName>
    </submittedName>
</protein>
<accession>A0AAV7QV00</accession>
<evidence type="ECO:0000256" key="1">
    <source>
        <dbReference type="SAM" id="MobiDB-lite"/>
    </source>
</evidence>
<sequence>MAIQQRQQKFMRRMKRAEKTLAEAKWDNKTKMWRRGIVDGIKMFPAITQEDETQGKKATCKTDKGSSKPKETQRSWVYEDDSGDEEFLNQLLHDRLPPYAINDNVQSTSVGSEDPTQNKGIPNTVQTSDTVLIQNGVSVPTAPDTQIQLQPPQIQRLYLDVAVLETTTSLMVPPDPVYTRSMLVQIEPTLQLLPQLQQQMVPNYTSVAGPQSEATAPMMNQAMGFNAPQGLGIGQSPAAISLPITVGPPVPLYAQGKPGMCDQGVETQEAIRGGSNRNLQGGQAAERSRSLLDFSLIGVPLETMWQAGLGTLTPQVMSTNTTQTPMMQSGNVSLQGLTAQQLNKWLDKLNTPQTTTVTAERSERDEYLNFVRLGVEAMELVEGTMGVNRLESYMEAELRFLCPKIPKEVSKVHQRLANLADKYGIDIESTKHLKRSYRLDFEPKDFDHMRSTGMKGHLKEILQSAQIWEALEKWR</sequence>
<proteinExistence type="predicted"/>
<organism evidence="2 3">
    <name type="scientific">Pleurodeles waltl</name>
    <name type="common">Iberian ribbed newt</name>
    <dbReference type="NCBI Taxonomy" id="8319"/>
    <lineage>
        <taxon>Eukaryota</taxon>
        <taxon>Metazoa</taxon>
        <taxon>Chordata</taxon>
        <taxon>Craniata</taxon>
        <taxon>Vertebrata</taxon>
        <taxon>Euteleostomi</taxon>
        <taxon>Amphibia</taxon>
        <taxon>Batrachia</taxon>
        <taxon>Caudata</taxon>
        <taxon>Salamandroidea</taxon>
        <taxon>Salamandridae</taxon>
        <taxon>Pleurodelinae</taxon>
        <taxon>Pleurodeles</taxon>
    </lineage>
</organism>
<keyword evidence="3" id="KW-1185">Reference proteome</keyword>
<comment type="caution">
    <text evidence="2">The sequence shown here is derived from an EMBL/GenBank/DDBJ whole genome shotgun (WGS) entry which is preliminary data.</text>
</comment>
<name>A0AAV7QV00_PLEWA</name>
<dbReference type="AlphaFoldDB" id="A0AAV7QV00"/>
<evidence type="ECO:0000313" key="2">
    <source>
        <dbReference type="EMBL" id="KAJ1143649.1"/>
    </source>
</evidence>